<geneLocation type="mitochondrion" evidence="14"/>
<sequence>MPQMAPIWWTTLFIMFNLSFLAMITITYFQEIPLPSMESKTIKQIKNLDWKW</sequence>
<evidence type="ECO:0000256" key="6">
    <source>
        <dbReference type="ARBA" id="ARBA00022692"/>
    </source>
</evidence>
<evidence type="ECO:0000256" key="11">
    <source>
        <dbReference type="ARBA" id="ARBA00023136"/>
    </source>
</evidence>
<evidence type="ECO:0000256" key="3">
    <source>
        <dbReference type="ARBA" id="ARBA00011291"/>
    </source>
</evidence>
<keyword evidence="4 12" id="KW-0813">Transport</keyword>
<dbReference type="GO" id="GO:0015986">
    <property type="term" value="P:proton motive force-driven ATP synthesis"/>
    <property type="evidence" value="ECO:0007669"/>
    <property type="project" value="InterPro"/>
</dbReference>
<evidence type="ECO:0000256" key="2">
    <source>
        <dbReference type="ARBA" id="ARBA00008892"/>
    </source>
</evidence>
<evidence type="ECO:0000256" key="12">
    <source>
        <dbReference type="RuleBase" id="RU003661"/>
    </source>
</evidence>
<dbReference type="EMBL" id="MT535605">
    <property type="protein sequence ID" value="QOH97844.1"/>
    <property type="molecule type" value="Genomic_DNA"/>
</dbReference>
<keyword evidence="10 12" id="KW-0496">Mitochondrion</keyword>
<dbReference type="Pfam" id="PF00895">
    <property type="entry name" value="ATP-synt_8"/>
    <property type="match status" value="1"/>
</dbReference>
<reference evidence="14" key="1">
    <citation type="journal article" date="2020" name="Mitochondrial DNA Part B Resour">
        <title>The complete mitochondrial genome of the assassin bug Sycanus croceovittatus (Hemiptera: Reduviidae).</title>
        <authorList>
            <person name="Wu Y."/>
            <person name="Shi A."/>
            <person name="Yang H."/>
            <person name="Xu S."/>
            <person name="Song F."/>
            <person name="Li H."/>
            <person name="Cai W."/>
        </authorList>
    </citation>
    <scope>NUCLEOTIDE SEQUENCE</scope>
</reference>
<keyword evidence="5 12" id="KW-0138">CF(0)</keyword>
<feature type="transmembrane region" description="Helical" evidence="13">
    <location>
        <begin position="6"/>
        <end position="29"/>
    </location>
</feature>
<keyword evidence="9 12" id="KW-0406">Ion transport</keyword>
<evidence type="ECO:0000256" key="9">
    <source>
        <dbReference type="ARBA" id="ARBA00023065"/>
    </source>
</evidence>
<protein>
    <recommendedName>
        <fullName evidence="12">ATP synthase complex subunit 8</fullName>
    </recommendedName>
</protein>
<evidence type="ECO:0000256" key="8">
    <source>
        <dbReference type="ARBA" id="ARBA00022989"/>
    </source>
</evidence>
<dbReference type="RefSeq" id="YP_010010496.1">
    <property type="nucleotide sequence ID" value="NC_053357.1"/>
</dbReference>
<accession>A0A7L8XKB8</accession>
<dbReference type="GO" id="GO:0015078">
    <property type="term" value="F:proton transmembrane transporter activity"/>
    <property type="evidence" value="ECO:0007669"/>
    <property type="project" value="InterPro"/>
</dbReference>
<comment type="subcellular location">
    <subcellularLocation>
        <location evidence="1 12">Mitochondrion membrane</location>
        <topology evidence="1 12">Single-pass membrane protein</topology>
    </subcellularLocation>
</comment>
<evidence type="ECO:0000256" key="1">
    <source>
        <dbReference type="ARBA" id="ARBA00004304"/>
    </source>
</evidence>
<dbReference type="GeneID" id="63044365"/>
<evidence type="ECO:0000256" key="5">
    <source>
        <dbReference type="ARBA" id="ARBA00022547"/>
    </source>
</evidence>
<comment type="similarity">
    <text evidence="2 12">Belongs to the ATPase protein 8 family.</text>
</comment>
<dbReference type="CTD" id="4509"/>
<reference evidence="14" key="2">
    <citation type="submission" date="2020-05" db="EMBL/GenBank/DDBJ databases">
        <authorList>
            <person name="Wu Y.F."/>
            <person name="Li H."/>
        </authorList>
    </citation>
    <scope>NUCLEOTIDE SEQUENCE</scope>
</reference>
<keyword evidence="11 13" id="KW-0472">Membrane</keyword>
<keyword evidence="6 12" id="KW-0812">Transmembrane</keyword>
<evidence type="ECO:0000256" key="7">
    <source>
        <dbReference type="ARBA" id="ARBA00022781"/>
    </source>
</evidence>
<dbReference type="GO" id="GO:0031966">
    <property type="term" value="C:mitochondrial membrane"/>
    <property type="evidence" value="ECO:0007669"/>
    <property type="project" value="UniProtKB-SubCell"/>
</dbReference>
<comment type="subunit">
    <text evidence="3">F-type ATPases have 2 components, CF(1) - the catalytic core - and CF(0) - the membrane proton channel.</text>
</comment>
<organism evidence="14">
    <name type="scientific">Sycanus bifidus</name>
    <dbReference type="NCBI Taxonomy" id="452395"/>
    <lineage>
        <taxon>Eukaryota</taxon>
        <taxon>Metazoa</taxon>
        <taxon>Ecdysozoa</taxon>
        <taxon>Arthropoda</taxon>
        <taxon>Hexapoda</taxon>
        <taxon>Insecta</taxon>
        <taxon>Pterygota</taxon>
        <taxon>Neoptera</taxon>
        <taxon>Paraneoptera</taxon>
        <taxon>Hemiptera</taxon>
        <taxon>Heteroptera</taxon>
        <taxon>Panheteroptera</taxon>
        <taxon>Cimicomorpha</taxon>
        <taxon>Reduviidae</taxon>
        <taxon>Harpactorinae</taxon>
        <taxon>Harpactorini</taxon>
        <taxon>Sycanus</taxon>
    </lineage>
</organism>
<dbReference type="InterPro" id="IPR001421">
    <property type="entry name" value="ATP8_metazoa"/>
</dbReference>
<evidence type="ECO:0000256" key="4">
    <source>
        <dbReference type="ARBA" id="ARBA00022448"/>
    </source>
</evidence>
<evidence type="ECO:0000256" key="10">
    <source>
        <dbReference type="ARBA" id="ARBA00023128"/>
    </source>
</evidence>
<gene>
    <name evidence="14" type="primary">ATP8</name>
</gene>
<evidence type="ECO:0000256" key="13">
    <source>
        <dbReference type="SAM" id="Phobius"/>
    </source>
</evidence>
<dbReference type="GO" id="GO:0045259">
    <property type="term" value="C:proton-transporting ATP synthase complex"/>
    <property type="evidence" value="ECO:0007669"/>
    <property type="project" value="UniProtKB-KW"/>
</dbReference>
<evidence type="ECO:0000313" key="14">
    <source>
        <dbReference type="EMBL" id="QOH97844.1"/>
    </source>
</evidence>
<proteinExistence type="inferred from homology"/>
<name>A0A7L8XKB8_9HEMI</name>
<keyword evidence="7 12" id="KW-0375">Hydrogen ion transport</keyword>
<keyword evidence="8 13" id="KW-1133">Transmembrane helix</keyword>
<dbReference type="AlphaFoldDB" id="A0A7L8XKB8"/>